<dbReference type="PANTHER" id="PTHR43134">
    <property type="entry name" value="SIGNAL RECOGNITION PARTICLE RECEPTOR SUBUNIT ALPHA"/>
    <property type="match status" value="1"/>
</dbReference>
<evidence type="ECO:0000259" key="16">
    <source>
        <dbReference type="SMART" id="SM00962"/>
    </source>
</evidence>
<comment type="subcellular location">
    <subcellularLocation>
        <location evidence="1">Cell membrane</location>
        <topology evidence="1">Peripheral membrane protein</topology>
        <orientation evidence="1">Cytoplasmic side</orientation>
    </subcellularLocation>
</comment>
<evidence type="ECO:0000256" key="9">
    <source>
        <dbReference type="ARBA" id="ARBA00023134"/>
    </source>
</evidence>
<keyword evidence="11" id="KW-1006">Bacterial flagellum protein export</keyword>
<keyword evidence="10" id="KW-0472">Membrane</keyword>
<proteinExistence type="inferred from homology"/>
<evidence type="ECO:0000256" key="5">
    <source>
        <dbReference type="ARBA" id="ARBA00022475"/>
    </source>
</evidence>
<dbReference type="GO" id="GO:0015031">
    <property type="term" value="P:protein transport"/>
    <property type="evidence" value="ECO:0007669"/>
    <property type="project" value="UniProtKB-KW"/>
</dbReference>
<keyword evidence="17" id="KW-0969">Cilium</keyword>
<dbReference type="GO" id="GO:0044781">
    <property type="term" value="P:bacterial-type flagellum organization"/>
    <property type="evidence" value="ECO:0007669"/>
    <property type="project" value="UniProtKB-KW"/>
</dbReference>
<keyword evidence="4" id="KW-0813">Transport</keyword>
<dbReference type="RefSeq" id="WP_182338310.1">
    <property type="nucleotide sequence ID" value="NZ_JACGXS010000001.1"/>
</dbReference>
<dbReference type="InterPro" id="IPR000897">
    <property type="entry name" value="SRP54_GTPase_dom"/>
</dbReference>
<dbReference type="InterPro" id="IPR027417">
    <property type="entry name" value="P-loop_NTPase"/>
</dbReference>
<name>A0A7W3FKL6_9GAMM</name>
<organism evidence="17 18">
    <name type="scientific">Stenotrophomonas tumulicola</name>
    <dbReference type="NCBI Taxonomy" id="1685415"/>
    <lineage>
        <taxon>Bacteria</taxon>
        <taxon>Pseudomonadati</taxon>
        <taxon>Pseudomonadota</taxon>
        <taxon>Gammaproteobacteria</taxon>
        <taxon>Lysobacterales</taxon>
        <taxon>Lysobacteraceae</taxon>
        <taxon>Stenotrophomonas</taxon>
    </lineage>
</organism>
<evidence type="ECO:0000313" key="17">
    <source>
        <dbReference type="EMBL" id="MBA8681239.1"/>
    </source>
</evidence>
<protein>
    <recommendedName>
        <fullName evidence="3">Flagellar biosynthesis protein FlhF</fullName>
    </recommendedName>
    <alternativeName>
        <fullName evidence="13">Flagella-associated GTP-binding protein</fullName>
    </alternativeName>
</protein>
<evidence type="ECO:0000256" key="12">
    <source>
        <dbReference type="ARBA" id="ARBA00025337"/>
    </source>
</evidence>
<dbReference type="GO" id="GO:0005525">
    <property type="term" value="F:GTP binding"/>
    <property type="evidence" value="ECO:0007669"/>
    <property type="project" value="UniProtKB-KW"/>
</dbReference>
<dbReference type="PANTHER" id="PTHR43134:SF3">
    <property type="entry name" value="FLAGELLAR BIOSYNTHESIS PROTEIN FLHF"/>
    <property type="match status" value="1"/>
</dbReference>
<dbReference type="FunFam" id="3.40.50.300:FF:000695">
    <property type="entry name" value="Flagellar biosynthesis regulator FlhF"/>
    <property type="match status" value="1"/>
</dbReference>
<feature type="domain" description="AAA+ ATPase" evidence="15">
    <location>
        <begin position="360"/>
        <end position="529"/>
    </location>
</feature>
<keyword evidence="5" id="KW-1003">Cell membrane</keyword>
<dbReference type="GO" id="GO:0005886">
    <property type="term" value="C:plasma membrane"/>
    <property type="evidence" value="ECO:0007669"/>
    <property type="project" value="UniProtKB-SubCell"/>
</dbReference>
<keyword evidence="8" id="KW-0653">Protein transport</keyword>
<evidence type="ECO:0000259" key="15">
    <source>
        <dbReference type="SMART" id="SM00382"/>
    </source>
</evidence>
<sequence length="570" mass="60754">MKIKRFVAADMRAAMNLVRKEHGPDAVILSNRRIEEGVEIVAAAHYDESAVQRALDAARRDIAPTPAPTPRPRSAAEAMIAAMTRRRAPAADAEPVSATTSAVAALARAAVGATGRTLNSADEIVPRRGSEGFAATLARAAGDAPPTTLLQPANEPSRLEPVIAPPARPLIDAPKADARLPRTWVESASFSLDAPAPVDSPLRAPMSAVASFIAPVVPPVPSAPRPPPLPLPSAGTAEPRSADAESVTTRDRRPAEPPAAPALTVIARDDDEMRRLRNEVAGMRQVIEREMNRFTDERLRGNPVRAAALDLMDEYGFDAGISRDVVLQIPLETEVHRGRGLMLGLISRKLPISPIDPLEAGGVIALVGPTGAGKTTTIAKLASRFAEAHAPRDVALVTTDTARIGAREQLYGFGRQLGIAVHEAGSGTDLDQLLERLKDYKLVLIDTAGVGPRDRTLASQLQWLRAARQVSTLLVLPANTSLGDMDEVVRRFSAANLQGVVLSKLDETGRFGTALSVAVDHRLPITWVTDGQDVPEDLHRASAANLVLRLEDLRRAADMPCNPELNHAVA</sequence>
<feature type="region of interest" description="Disordered" evidence="14">
    <location>
        <begin position="224"/>
        <end position="263"/>
    </location>
</feature>
<dbReference type="SMART" id="SM00962">
    <property type="entry name" value="SRP54"/>
    <property type="match status" value="1"/>
</dbReference>
<dbReference type="AlphaFoldDB" id="A0A7W3FKL6"/>
<dbReference type="GO" id="GO:0003924">
    <property type="term" value="F:GTPase activity"/>
    <property type="evidence" value="ECO:0007669"/>
    <property type="project" value="InterPro"/>
</dbReference>
<evidence type="ECO:0000256" key="10">
    <source>
        <dbReference type="ARBA" id="ARBA00023136"/>
    </source>
</evidence>
<dbReference type="SMART" id="SM00382">
    <property type="entry name" value="AAA"/>
    <property type="match status" value="1"/>
</dbReference>
<dbReference type="GO" id="GO:0005047">
    <property type="term" value="F:signal recognition particle binding"/>
    <property type="evidence" value="ECO:0007669"/>
    <property type="project" value="TreeGrafter"/>
</dbReference>
<comment type="caution">
    <text evidence="17">The sequence shown here is derived from an EMBL/GenBank/DDBJ whole genome shotgun (WGS) entry which is preliminary data.</text>
</comment>
<evidence type="ECO:0000313" key="18">
    <source>
        <dbReference type="Proteomes" id="UP000547058"/>
    </source>
</evidence>
<evidence type="ECO:0000256" key="4">
    <source>
        <dbReference type="ARBA" id="ARBA00022448"/>
    </source>
</evidence>
<feature type="domain" description="SRP54-type proteins GTP-binding" evidence="16">
    <location>
        <begin position="361"/>
        <end position="552"/>
    </location>
</feature>
<reference evidence="17 18" key="1">
    <citation type="submission" date="2020-08" db="EMBL/GenBank/DDBJ databases">
        <title>Stenotrophomonas tumulicola JCM 30961.</title>
        <authorList>
            <person name="Deng Y."/>
        </authorList>
    </citation>
    <scope>NUCLEOTIDE SEQUENCE [LARGE SCALE GENOMIC DNA]</scope>
    <source>
        <strain evidence="17 18">JCM 30961</strain>
    </source>
</reference>
<gene>
    <name evidence="17" type="primary">flhF</name>
    <name evidence="17" type="ORF">H4O11_05400</name>
</gene>
<evidence type="ECO:0000256" key="14">
    <source>
        <dbReference type="SAM" id="MobiDB-lite"/>
    </source>
</evidence>
<dbReference type="Pfam" id="PF00448">
    <property type="entry name" value="SRP54"/>
    <property type="match status" value="1"/>
</dbReference>
<keyword evidence="9" id="KW-0342">GTP-binding</keyword>
<keyword evidence="6" id="KW-0547">Nucleotide-binding</keyword>
<accession>A0A7W3FKL6</accession>
<dbReference type="GO" id="GO:0006614">
    <property type="term" value="P:SRP-dependent cotranslational protein targeting to membrane"/>
    <property type="evidence" value="ECO:0007669"/>
    <property type="project" value="InterPro"/>
</dbReference>
<evidence type="ECO:0000256" key="13">
    <source>
        <dbReference type="ARBA" id="ARBA00030866"/>
    </source>
</evidence>
<comment type="similarity">
    <text evidence="2">Belongs to the GTP-binding SRP family.</text>
</comment>
<dbReference type="SUPFAM" id="SSF52540">
    <property type="entry name" value="P-loop containing nucleoside triphosphate hydrolases"/>
    <property type="match status" value="1"/>
</dbReference>
<keyword evidence="7" id="KW-1005">Bacterial flagellum biogenesis</keyword>
<dbReference type="InterPro" id="IPR047040">
    <property type="entry name" value="FlhF__GTPase_dom"/>
</dbReference>
<comment type="function">
    <text evidence="12">Necessary for flagellar biosynthesis. May be involved in translocation of the flagellum.</text>
</comment>
<evidence type="ECO:0000256" key="2">
    <source>
        <dbReference type="ARBA" id="ARBA00008531"/>
    </source>
</evidence>
<keyword evidence="17" id="KW-0966">Cell projection</keyword>
<feature type="compositionally biased region" description="Basic and acidic residues" evidence="14">
    <location>
        <begin position="240"/>
        <end position="255"/>
    </location>
</feature>
<dbReference type="Proteomes" id="UP000547058">
    <property type="component" value="Unassembled WGS sequence"/>
</dbReference>
<evidence type="ECO:0000256" key="3">
    <source>
        <dbReference type="ARBA" id="ARBA00014919"/>
    </source>
</evidence>
<evidence type="ECO:0000256" key="1">
    <source>
        <dbReference type="ARBA" id="ARBA00004413"/>
    </source>
</evidence>
<evidence type="ECO:0000256" key="11">
    <source>
        <dbReference type="ARBA" id="ARBA00023225"/>
    </source>
</evidence>
<keyword evidence="17" id="KW-0282">Flagellum</keyword>
<dbReference type="InterPro" id="IPR003593">
    <property type="entry name" value="AAA+_ATPase"/>
</dbReference>
<evidence type="ECO:0000256" key="6">
    <source>
        <dbReference type="ARBA" id="ARBA00022741"/>
    </source>
</evidence>
<evidence type="ECO:0000256" key="7">
    <source>
        <dbReference type="ARBA" id="ARBA00022795"/>
    </source>
</evidence>
<evidence type="ECO:0000256" key="8">
    <source>
        <dbReference type="ARBA" id="ARBA00022927"/>
    </source>
</evidence>
<dbReference type="Gene3D" id="3.40.50.300">
    <property type="entry name" value="P-loop containing nucleotide triphosphate hydrolases"/>
    <property type="match status" value="1"/>
</dbReference>
<keyword evidence="18" id="KW-1185">Reference proteome</keyword>
<dbReference type="CDD" id="cd17873">
    <property type="entry name" value="FlhF"/>
    <property type="match status" value="1"/>
</dbReference>
<dbReference type="EMBL" id="JACGXS010000001">
    <property type="protein sequence ID" value="MBA8681239.1"/>
    <property type="molecule type" value="Genomic_DNA"/>
</dbReference>